<dbReference type="PANTHER" id="PTHR31973:SF187">
    <property type="entry name" value="MUTATOR TRANSPOSASE MUDRA PROTEIN"/>
    <property type="match status" value="1"/>
</dbReference>
<dbReference type="AlphaFoldDB" id="A0A9Q1K039"/>
<feature type="compositionally biased region" description="Polar residues" evidence="1">
    <location>
        <begin position="1"/>
        <end position="39"/>
    </location>
</feature>
<accession>A0A9Q1K039</accession>
<organism evidence="3 4">
    <name type="scientific">Carnegiea gigantea</name>
    <dbReference type="NCBI Taxonomy" id="171969"/>
    <lineage>
        <taxon>Eukaryota</taxon>
        <taxon>Viridiplantae</taxon>
        <taxon>Streptophyta</taxon>
        <taxon>Embryophyta</taxon>
        <taxon>Tracheophyta</taxon>
        <taxon>Spermatophyta</taxon>
        <taxon>Magnoliopsida</taxon>
        <taxon>eudicotyledons</taxon>
        <taxon>Gunneridae</taxon>
        <taxon>Pentapetalae</taxon>
        <taxon>Caryophyllales</taxon>
        <taxon>Cactineae</taxon>
        <taxon>Cactaceae</taxon>
        <taxon>Cactoideae</taxon>
        <taxon>Echinocereeae</taxon>
        <taxon>Carnegiea</taxon>
    </lineage>
</organism>
<evidence type="ECO:0000256" key="1">
    <source>
        <dbReference type="SAM" id="MobiDB-lite"/>
    </source>
</evidence>
<dbReference type="OrthoDB" id="1415978at2759"/>
<feature type="compositionally biased region" description="Basic and acidic residues" evidence="1">
    <location>
        <begin position="133"/>
        <end position="144"/>
    </location>
</feature>
<reference evidence="3" key="1">
    <citation type="submission" date="2022-04" db="EMBL/GenBank/DDBJ databases">
        <title>Carnegiea gigantea Genome sequencing and assembly v2.</title>
        <authorList>
            <person name="Copetti D."/>
            <person name="Sanderson M.J."/>
            <person name="Burquez A."/>
            <person name="Wojciechowski M.F."/>
        </authorList>
    </citation>
    <scope>NUCLEOTIDE SEQUENCE</scope>
    <source>
        <strain evidence="3">SGP5-SGP5p</strain>
        <tissue evidence="3">Aerial part</tissue>
    </source>
</reference>
<dbReference type="EMBL" id="JAKOGI010000500">
    <property type="protein sequence ID" value="KAJ8434079.1"/>
    <property type="molecule type" value="Genomic_DNA"/>
</dbReference>
<sequence length="595" mass="69073">MKRCQQQGLTQNQPQAQDQGLSQNQPKAQIQAQNDNEPSLSEVGADNLIVSPSTEKVNSSEKSLKFQPKVTTNRLNKLPIRRPRLRTAKQPITLVLHDFDVYSLCQPQIGEVDVFDSDVEENLGQADDEESDHNDSGDSDFREWQLDGYKEPDSLSLDEEDDLQDKNESLDDIYLENDTQLRITIGHSSIHDDVGEKLLIVNKMARVFRQGKCVATKLLDDFKDNPNMDKGTIQKTLIRRFGVAVPDYTCWRARKLMKNVVEGRYDEGYKGIIKVLKNVMPQASRRICVLHFYKNFASLYPSAWFHCLFYIAANAYFEFAFKKAMDKIKDKDISAFHWLRDNEPLEHWARFKFDQTLKVDDNTNNFVESFNNAIMKHKGKPTYTMLEEIRKLIRARFHKRFQISADWDGKVTPFAEAKLKKSYRKLYDGIIHPIPDSCFWGESELPALDPPFELKKRGRPEKHKRRECRLPFPPQLSTIQLSGAKRCKKCKQLGHNSLTCGQPRDEYEEASLEDWQSSWLAKLPPQQQQHQGFQLSPAKLFNSEFMYFICFVISFLFKLLMLVVVLYLASLDLMYFRCFVFSFFLTSCHVVLHQG</sequence>
<feature type="transmembrane region" description="Helical" evidence="2">
    <location>
        <begin position="545"/>
        <end position="568"/>
    </location>
</feature>
<keyword evidence="4" id="KW-1185">Reference proteome</keyword>
<feature type="region of interest" description="Disordered" evidence="1">
    <location>
        <begin position="1"/>
        <end position="46"/>
    </location>
</feature>
<name>A0A9Q1K039_9CARY</name>
<dbReference type="PANTHER" id="PTHR31973">
    <property type="entry name" value="POLYPROTEIN, PUTATIVE-RELATED"/>
    <property type="match status" value="1"/>
</dbReference>
<feature type="region of interest" description="Disordered" evidence="1">
    <location>
        <begin position="124"/>
        <end position="144"/>
    </location>
</feature>
<evidence type="ECO:0000256" key="2">
    <source>
        <dbReference type="SAM" id="Phobius"/>
    </source>
</evidence>
<protein>
    <submittedName>
        <fullName evidence="3">Uncharacterized protein</fullName>
    </submittedName>
</protein>
<feature type="transmembrane region" description="Helical" evidence="2">
    <location>
        <begin position="574"/>
        <end position="592"/>
    </location>
</feature>
<feature type="transmembrane region" description="Helical" evidence="2">
    <location>
        <begin position="303"/>
        <end position="321"/>
    </location>
</feature>
<keyword evidence="2" id="KW-1133">Transmembrane helix</keyword>
<gene>
    <name evidence="3" type="ORF">Cgig2_030514</name>
</gene>
<comment type="caution">
    <text evidence="3">The sequence shown here is derived from an EMBL/GenBank/DDBJ whole genome shotgun (WGS) entry which is preliminary data.</text>
</comment>
<keyword evidence="2" id="KW-0472">Membrane</keyword>
<dbReference type="Proteomes" id="UP001153076">
    <property type="component" value="Unassembled WGS sequence"/>
</dbReference>
<proteinExistence type="predicted"/>
<evidence type="ECO:0000313" key="4">
    <source>
        <dbReference type="Proteomes" id="UP001153076"/>
    </source>
</evidence>
<keyword evidence="2" id="KW-0812">Transmembrane</keyword>
<evidence type="ECO:0000313" key="3">
    <source>
        <dbReference type="EMBL" id="KAJ8434079.1"/>
    </source>
</evidence>